<dbReference type="GO" id="GO:0071949">
    <property type="term" value="F:FAD binding"/>
    <property type="evidence" value="ECO:0007669"/>
    <property type="project" value="InterPro"/>
</dbReference>
<dbReference type="InterPro" id="IPR016166">
    <property type="entry name" value="FAD-bd_PCMH"/>
</dbReference>
<dbReference type="SUPFAM" id="SSF56176">
    <property type="entry name" value="FAD-binding/transporter-associated domain-like"/>
    <property type="match status" value="1"/>
</dbReference>
<dbReference type="InterPro" id="IPR010031">
    <property type="entry name" value="FAD_lactone_oxidase-like"/>
</dbReference>
<dbReference type="RefSeq" id="XP_045261908.1">
    <property type="nucleotide sequence ID" value="XM_045413829.1"/>
</dbReference>
<proteinExistence type="predicted"/>
<dbReference type="PANTHER" id="PTHR43762:SF1">
    <property type="entry name" value="D-ARABINONO-1,4-LACTONE OXIDASE"/>
    <property type="match status" value="1"/>
</dbReference>
<dbReference type="GO" id="GO:0003885">
    <property type="term" value="F:D-arabinono-1,4-lactone oxidase activity"/>
    <property type="evidence" value="ECO:0007669"/>
    <property type="project" value="TreeGrafter"/>
</dbReference>
<dbReference type="InterPro" id="IPR016167">
    <property type="entry name" value="FAD-bd_PCMH_sub1"/>
</dbReference>
<evidence type="ECO:0000313" key="2">
    <source>
        <dbReference type="EMBL" id="KAF3802749.1"/>
    </source>
</evidence>
<reference evidence="2" key="2">
    <citation type="submission" date="2020-03" db="EMBL/GenBank/DDBJ databases">
        <authorList>
            <person name="Fu F.-F."/>
            <person name="Chen J."/>
        </authorList>
    </citation>
    <scope>NUCLEOTIDE SEQUENCE</scope>
    <source>
        <strain evidence="2">Lc1</strain>
    </source>
</reference>
<dbReference type="InterPro" id="IPR016169">
    <property type="entry name" value="FAD-bd_PCMH_sub2"/>
</dbReference>
<name>A0A8H4CFE2_COLGL</name>
<dbReference type="AlphaFoldDB" id="A0A8H4CFE2"/>
<dbReference type="PANTHER" id="PTHR43762">
    <property type="entry name" value="L-GULONOLACTONE OXIDASE"/>
    <property type="match status" value="1"/>
</dbReference>
<organism evidence="2 3">
    <name type="scientific">Colletotrichum gloeosporioides</name>
    <name type="common">Anthracnose fungus</name>
    <name type="synonym">Glomerella cingulata</name>
    <dbReference type="NCBI Taxonomy" id="474922"/>
    <lineage>
        <taxon>Eukaryota</taxon>
        <taxon>Fungi</taxon>
        <taxon>Dikarya</taxon>
        <taxon>Ascomycota</taxon>
        <taxon>Pezizomycotina</taxon>
        <taxon>Sordariomycetes</taxon>
        <taxon>Hypocreomycetidae</taxon>
        <taxon>Glomerellales</taxon>
        <taxon>Glomerellaceae</taxon>
        <taxon>Colletotrichum</taxon>
        <taxon>Colletotrichum gloeosporioides species complex</taxon>
    </lineage>
</organism>
<reference evidence="2" key="1">
    <citation type="journal article" date="2020" name="Phytopathology">
        <title>Genome sequence and comparative analysis of Colletotrichum gloeosporioides isolated from Liriodendron leaves.</title>
        <authorList>
            <person name="Fu F.F."/>
            <person name="Hao Z."/>
            <person name="Wang P."/>
            <person name="Lu Y."/>
            <person name="Xue L.J."/>
            <person name="Wei G."/>
            <person name="Tian Y."/>
            <person name="Baishi H."/>
            <person name="Xu H."/>
            <person name="Shi J."/>
            <person name="Cheng T."/>
            <person name="Wang G."/>
            <person name="Yi Y."/>
            <person name="Chen J."/>
        </authorList>
    </citation>
    <scope>NUCLEOTIDE SEQUENCE</scope>
    <source>
        <strain evidence="2">Lc1</strain>
    </source>
</reference>
<protein>
    <recommendedName>
        <fullName evidence="1">FAD-binding PCMH-type domain-containing protein</fullName>
    </recommendedName>
</protein>
<dbReference type="EMBL" id="WVTB01000060">
    <property type="protein sequence ID" value="KAF3802749.1"/>
    <property type="molecule type" value="Genomic_DNA"/>
</dbReference>
<keyword evidence="3" id="KW-1185">Reference proteome</keyword>
<dbReference type="Gene3D" id="3.30.465.10">
    <property type="match status" value="1"/>
</dbReference>
<dbReference type="GeneID" id="69021099"/>
<dbReference type="InterPro" id="IPR036318">
    <property type="entry name" value="FAD-bd_PCMH-like_sf"/>
</dbReference>
<dbReference type="PROSITE" id="PS51387">
    <property type="entry name" value="FAD_PCMH"/>
    <property type="match status" value="1"/>
</dbReference>
<sequence length="794" mass="90296">MAPPTAWDCTVNDRLQFIVDSLDHSVKFSAKDVPGLKDLLADYVNPDVEVDHVHFIRRLLRVFKDSETDGTYSSILRRHTDDEQNLIERFLEGGEAGDPKNLGKQYNMGPSLGCREELENLCQAACILHIGAQGITKLREQHIEHLADSPAVQILRSLLADMRAFTQLHQDELEGAGILVYYDTKFQNWGLTVENTPYLTCVPKSVKEVQLIVKFAKEQNMGVRCAGFRQFQSYCKGLYLVLTGKLGHSWSPVFGRDGPGKNILISFLGLKEATKLPNTTALPFWPFRQDEPTELEDIELISAKPNEEGNYLVKVGAACTNERLRQWCIQNKRVTLPMNVIMVEITMGGSNAPICHGAGRRHKTLSDIVRRIDYVDANGEARFVTKPEHLRAASGAFGLMGVVTHITFEMPPMTYAQLEPKTVPVTHAIPPPPDLDEKLIPPVLLSPWKALSAKEKQERQLDFERQATNDYYSEWFWFPYSQKVWVNCWNDTTDSSNVVEFPDNGQIFLSFVQSVTMNILQNADFLKKLIDLTGIRESVVTLISLAGTNALPTKRVTTYVPDALHFQRAIQNVRVRDMEVEIPLVSKNRTGSTRQDRVDIDYATVQRAWWDAILLAYANIKDCPMSMPLEMRIMGGSDIIMAPQRHNQLGTCAIEILTLQATPVDKWAGFAQQVLDKWMSLKDPRTQKPLRVRPHWAKEWEKFQVNGKPWLEKLKKEDYKAEIEEFRKVLAEIGSKAGWGLKDLQDRFSNELFDTLIFDKVQAKRSNRLAKILEGFHLNRLISLLQRFLGMSSQ</sequence>
<feature type="domain" description="FAD-binding PCMH-type" evidence="1">
    <location>
        <begin position="193"/>
        <end position="413"/>
    </location>
</feature>
<comment type="caution">
    <text evidence="2">The sequence shown here is derived from an EMBL/GenBank/DDBJ whole genome shotgun (WGS) entry which is preliminary data.</text>
</comment>
<dbReference type="Proteomes" id="UP000613401">
    <property type="component" value="Unassembled WGS sequence"/>
</dbReference>
<evidence type="ECO:0000259" key="1">
    <source>
        <dbReference type="PROSITE" id="PS51387"/>
    </source>
</evidence>
<evidence type="ECO:0000313" key="3">
    <source>
        <dbReference type="Proteomes" id="UP000613401"/>
    </source>
</evidence>
<accession>A0A8H4CFE2</accession>
<dbReference type="GO" id="GO:0005739">
    <property type="term" value="C:mitochondrion"/>
    <property type="evidence" value="ECO:0007669"/>
    <property type="project" value="TreeGrafter"/>
</dbReference>
<gene>
    <name evidence="2" type="ORF">GCG54_00013983</name>
</gene>
<dbReference type="Gene3D" id="3.30.43.10">
    <property type="entry name" value="Uridine Diphospho-n-acetylenolpyruvylglucosamine Reductase, domain 2"/>
    <property type="match status" value="1"/>
</dbReference>